<evidence type="ECO:0000259" key="4">
    <source>
        <dbReference type="SMART" id="SM01283"/>
    </source>
</evidence>
<feature type="domain" description="Costars" evidence="4">
    <location>
        <begin position="125"/>
        <end position="203"/>
    </location>
</feature>
<comment type="caution">
    <text evidence="5">The sequence shown here is derived from an EMBL/GenBank/DDBJ whole genome shotgun (WGS) entry which is preliminary data.</text>
</comment>
<dbReference type="FunFam" id="1.10.10.1540:FF:000002">
    <property type="entry name" value="costars family protein ABRACL"/>
    <property type="match status" value="1"/>
</dbReference>
<dbReference type="InterPro" id="IPR027817">
    <property type="entry name" value="Costars_dom"/>
</dbReference>
<evidence type="ECO:0000313" key="5">
    <source>
        <dbReference type="EMBL" id="KAK7906959.1"/>
    </source>
</evidence>
<accession>A0AAW0P0M2</accession>
<evidence type="ECO:0000256" key="1">
    <source>
        <dbReference type="ARBA" id="ARBA00006126"/>
    </source>
</evidence>
<gene>
    <name evidence="5" type="ORF">WMY93_015571</name>
</gene>
<dbReference type="InterPro" id="IPR044302">
    <property type="entry name" value="Costars"/>
</dbReference>
<sequence length="206" mass="22491">MDLLTSCPLCPVGKTTIQLTGMQKRDALVWLITCELVGRLVVASGAACARSPPPRMSAGLLLIKHLFPAVPAVGRPLCDLIRPNFSTGPREVKFQVITAAIPTTEVKRCGVRTALPFGPFREHKMNVDHEVKLLVQEIQRLGEKNGDGQTSVKFGVLFNDDRCANLFEALVGTLKAAKKRKVVRYDGELLLQGVHDNVDIILLQAA</sequence>
<dbReference type="GO" id="GO:0032970">
    <property type="term" value="P:regulation of actin filament-based process"/>
    <property type="evidence" value="ECO:0007669"/>
    <property type="project" value="TreeGrafter"/>
</dbReference>
<dbReference type="Proteomes" id="UP001460270">
    <property type="component" value="Unassembled WGS sequence"/>
</dbReference>
<dbReference type="AlphaFoldDB" id="A0AAW0P0M2"/>
<keyword evidence="6" id="KW-1185">Reference proteome</keyword>
<protein>
    <recommendedName>
        <fullName evidence="2">Costars family protein ABRACL</fullName>
    </recommendedName>
    <alternativeName>
        <fullName evidence="3">ABRA C-terminal-like protein</fullName>
    </alternativeName>
</protein>
<dbReference type="PANTHER" id="PTHR46334:SF1">
    <property type="entry name" value="COSTARS FAMILY PROTEIN ABRACL"/>
    <property type="match status" value="1"/>
</dbReference>
<evidence type="ECO:0000256" key="3">
    <source>
        <dbReference type="ARBA" id="ARBA00031406"/>
    </source>
</evidence>
<dbReference type="PANTHER" id="PTHR46334">
    <property type="entry name" value="COSTARS FAMILY PROTEIN ABRACL"/>
    <property type="match status" value="1"/>
</dbReference>
<evidence type="ECO:0000313" key="6">
    <source>
        <dbReference type="Proteomes" id="UP001460270"/>
    </source>
</evidence>
<proteinExistence type="inferred from homology"/>
<dbReference type="EMBL" id="JBBPFD010000011">
    <property type="protein sequence ID" value="KAK7906959.1"/>
    <property type="molecule type" value="Genomic_DNA"/>
</dbReference>
<name>A0AAW0P0M2_9GOBI</name>
<comment type="similarity">
    <text evidence="1">Belongs to the costars family.</text>
</comment>
<dbReference type="InterPro" id="IPR038095">
    <property type="entry name" value="Costars_sf"/>
</dbReference>
<dbReference type="Pfam" id="PF14705">
    <property type="entry name" value="Costars"/>
    <property type="match status" value="1"/>
</dbReference>
<evidence type="ECO:0000256" key="2">
    <source>
        <dbReference type="ARBA" id="ARBA00024115"/>
    </source>
</evidence>
<dbReference type="Gene3D" id="1.10.10.1540">
    <property type="entry name" value="Costar domain"/>
    <property type="match status" value="1"/>
</dbReference>
<dbReference type="SMART" id="SM01283">
    <property type="entry name" value="Costars"/>
    <property type="match status" value="1"/>
</dbReference>
<reference evidence="6" key="1">
    <citation type="submission" date="2024-04" db="EMBL/GenBank/DDBJ databases">
        <title>Salinicola lusitanus LLJ914,a marine bacterium isolated from the Okinawa Trough.</title>
        <authorList>
            <person name="Li J."/>
        </authorList>
    </citation>
    <scope>NUCLEOTIDE SEQUENCE [LARGE SCALE GENOMIC DNA]</scope>
</reference>
<organism evidence="5 6">
    <name type="scientific">Mugilogobius chulae</name>
    <name type="common">yellowstripe goby</name>
    <dbReference type="NCBI Taxonomy" id="88201"/>
    <lineage>
        <taxon>Eukaryota</taxon>
        <taxon>Metazoa</taxon>
        <taxon>Chordata</taxon>
        <taxon>Craniata</taxon>
        <taxon>Vertebrata</taxon>
        <taxon>Euteleostomi</taxon>
        <taxon>Actinopterygii</taxon>
        <taxon>Neopterygii</taxon>
        <taxon>Teleostei</taxon>
        <taxon>Neoteleostei</taxon>
        <taxon>Acanthomorphata</taxon>
        <taxon>Gobiaria</taxon>
        <taxon>Gobiiformes</taxon>
        <taxon>Gobioidei</taxon>
        <taxon>Gobiidae</taxon>
        <taxon>Gobionellinae</taxon>
        <taxon>Mugilogobius</taxon>
    </lineage>
</organism>